<comment type="similarity">
    <text evidence="2">Belongs to the TMEM192 family.</text>
</comment>
<dbReference type="Pfam" id="PF14802">
    <property type="entry name" value="TMEM192"/>
    <property type="match status" value="1"/>
</dbReference>
<feature type="transmembrane region" description="Helical" evidence="7">
    <location>
        <begin position="135"/>
        <end position="155"/>
    </location>
</feature>
<name>A0AAV7WTM5_PLEWA</name>
<keyword evidence="4 7" id="KW-0812">Transmembrane</keyword>
<evidence type="ECO:0000256" key="3">
    <source>
        <dbReference type="ARBA" id="ARBA00014635"/>
    </source>
</evidence>
<evidence type="ECO:0000256" key="6">
    <source>
        <dbReference type="ARBA" id="ARBA00023136"/>
    </source>
</evidence>
<dbReference type="PANTHER" id="PTHR31592">
    <property type="entry name" value="TRANSMEMBRANE PROTEIN 192"/>
    <property type="match status" value="1"/>
</dbReference>
<evidence type="ECO:0000256" key="2">
    <source>
        <dbReference type="ARBA" id="ARBA00006314"/>
    </source>
</evidence>
<protein>
    <recommendedName>
        <fullName evidence="3">Transmembrane protein 192</fullName>
    </recommendedName>
</protein>
<sequence>MAAQHSSFEITQSLDEDPLLDAPLLPSQSLHSDIRPSFHPVPTVCLALLLLLVNVAFVALAFVAGILCSLPAEEVKCKPYIQPLDLQTVILTAKVIMWLLLFILERYIQYHHIKVKSRGYLSLYRATRHVKRLPLLVHSTGNAALLLILSTQLSFVLERSLYIYFILGVLGLELLVTLLCISVYTVKIGKFNKAMPRPDIIEEEKMQAYPGPVNSEIGFRDGTSLDEVVEKQGDVIEYLQRHNAILSKRLLARACQEASA</sequence>
<dbReference type="InterPro" id="IPR029399">
    <property type="entry name" value="TMEM192"/>
</dbReference>
<dbReference type="EMBL" id="JANPWB010000001">
    <property type="protein sequence ID" value="KAJ1216032.1"/>
    <property type="molecule type" value="Genomic_DNA"/>
</dbReference>
<comment type="subcellular location">
    <subcellularLocation>
        <location evidence="1">Membrane</location>
        <topology evidence="1">Multi-pass membrane protein</topology>
    </subcellularLocation>
</comment>
<accession>A0AAV7WTM5</accession>
<keyword evidence="6 7" id="KW-0472">Membrane</keyword>
<reference evidence="8" key="1">
    <citation type="journal article" date="2022" name="bioRxiv">
        <title>Sequencing and chromosome-scale assembly of the giantPleurodeles waltlgenome.</title>
        <authorList>
            <person name="Brown T."/>
            <person name="Elewa A."/>
            <person name="Iarovenko S."/>
            <person name="Subramanian E."/>
            <person name="Araus A.J."/>
            <person name="Petzold A."/>
            <person name="Susuki M."/>
            <person name="Suzuki K.-i.T."/>
            <person name="Hayashi T."/>
            <person name="Toyoda A."/>
            <person name="Oliveira C."/>
            <person name="Osipova E."/>
            <person name="Leigh N.D."/>
            <person name="Simon A."/>
            <person name="Yun M.H."/>
        </authorList>
    </citation>
    <scope>NUCLEOTIDE SEQUENCE</scope>
    <source>
        <strain evidence="8">20211129_DDA</strain>
        <tissue evidence="8">Liver</tissue>
    </source>
</reference>
<comment type="caution">
    <text evidence="8">The sequence shown here is derived from an EMBL/GenBank/DDBJ whole genome shotgun (WGS) entry which is preliminary data.</text>
</comment>
<feature type="transmembrane region" description="Helical" evidence="7">
    <location>
        <begin position="44"/>
        <end position="66"/>
    </location>
</feature>
<keyword evidence="9" id="KW-1185">Reference proteome</keyword>
<dbReference type="AlphaFoldDB" id="A0AAV7WTM5"/>
<dbReference type="GO" id="GO:0005770">
    <property type="term" value="C:late endosome"/>
    <property type="evidence" value="ECO:0007669"/>
    <property type="project" value="TreeGrafter"/>
</dbReference>
<organism evidence="8 9">
    <name type="scientific">Pleurodeles waltl</name>
    <name type="common">Iberian ribbed newt</name>
    <dbReference type="NCBI Taxonomy" id="8319"/>
    <lineage>
        <taxon>Eukaryota</taxon>
        <taxon>Metazoa</taxon>
        <taxon>Chordata</taxon>
        <taxon>Craniata</taxon>
        <taxon>Vertebrata</taxon>
        <taxon>Euteleostomi</taxon>
        <taxon>Amphibia</taxon>
        <taxon>Batrachia</taxon>
        <taxon>Caudata</taxon>
        <taxon>Salamandroidea</taxon>
        <taxon>Salamandridae</taxon>
        <taxon>Pleurodelinae</taxon>
        <taxon>Pleurodeles</taxon>
    </lineage>
</organism>
<feature type="transmembrane region" description="Helical" evidence="7">
    <location>
        <begin position="161"/>
        <end position="186"/>
    </location>
</feature>
<proteinExistence type="inferred from homology"/>
<evidence type="ECO:0000256" key="7">
    <source>
        <dbReference type="SAM" id="Phobius"/>
    </source>
</evidence>
<evidence type="ECO:0000256" key="4">
    <source>
        <dbReference type="ARBA" id="ARBA00022692"/>
    </source>
</evidence>
<dbReference type="Proteomes" id="UP001066276">
    <property type="component" value="Chromosome 1_1"/>
</dbReference>
<dbReference type="GO" id="GO:0005765">
    <property type="term" value="C:lysosomal membrane"/>
    <property type="evidence" value="ECO:0007669"/>
    <property type="project" value="TreeGrafter"/>
</dbReference>
<dbReference type="PANTHER" id="PTHR31592:SF1">
    <property type="entry name" value="TRANSMEMBRANE PROTEIN 192"/>
    <property type="match status" value="1"/>
</dbReference>
<gene>
    <name evidence="8" type="ORF">NDU88_003638</name>
</gene>
<evidence type="ECO:0000256" key="1">
    <source>
        <dbReference type="ARBA" id="ARBA00004141"/>
    </source>
</evidence>
<keyword evidence="5 7" id="KW-1133">Transmembrane helix</keyword>
<feature type="transmembrane region" description="Helical" evidence="7">
    <location>
        <begin position="86"/>
        <end position="104"/>
    </location>
</feature>
<evidence type="ECO:0000313" key="8">
    <source>
        <dbReference type="EMBL" id="KAJ1216032.1"/>
    </source>
</evidence>
<evidence type="ECO:0000313" key="9">
    <source>
        <dbReference type="Proteomes" id="UP001066276"/>
    </source>
</evidence>
<evidence type="ECO:0000256" key="5">
    <source>
        <dbReference type="ARBA" id="ARBA00022989"/>
    </source>
</evidence>